<keyword evidence="2" id="KW-1185">Reference proteome</keyword>
<organism evidence="1 2">
    <name type="scientific">Brassica oleracea var. oleracea</name>
    <dbReference type="NCBI Taxonomy" id="109376"/>
    <lineage>
        <taxon>Eukaryota</taxon>
        <taxon>Viridiplantae</taxon>
        <taxon>Streptophyta</taxon>
        <taxon>Embryophyta</taxon>
        <taxon>Tracheophyta</taxon>
        <taxon>Spermatophyta</taxon>
        <taxon>Magnoliopsida</taxon>
        <taxon>eudicotyledons</taxon>
        <taxon>Gunneridae</taxon>
        <taxon>Pentapetalae</taxon>
        <taxon>rosids</taxon>
        <taxon>malvids</taxon>
        <taxon>Brassicales</taxon>
        <taxon>Brassicaceae</taxon>
        <taxon>Brassiceae</taxon>
        <taxon>Brassica</taxon>
    </lineage>
</organism>
<name>A0A0D3D2K6_BRAOL</name>
<evidence type="ECO:0000313" key="1">
    <source>
        <dbReference type="EnsemblPlants" id="Bo7g005620.1"/>
    </source>
</evidence>
<reference evidence="1" key="2">
    <citation type="submission" date="2015-03" db="UniProtKB">
        <authorList>
            <consortium name="EnsemblPlants"/>
        </authorList>
    </citation>
    <scope>IDENTIFICATION</scope>
</reference>
<dbReference type="Gramene" id="Bo7g005620.1">
    <property type="protein sequence ID" value="Bo7g005620.1"/>
    <property type="gene ID" value="Bo7g005620"/>
</dbReference>
<dbReference type="EnsemblPlants" id="Bo7g005620.1">
    <property type="protein sequence ID" value="Bo7g005620.1"/>
    <property type="gene ID" value="Bo7g005620"/>
</dbReference>
<protein>
    <submittedName>
        <fullName evidence="1">Uncharacterized protein</fullName>
    </submittedName>
</protein>
<proteinExistence type="predicted"/>
<accession>A0A0D3D2K6</accession>
<reference evidence="1 2" key="1">
    <citation type="journal article" date="2014" name="Genome Biol.">
        <title>Transcriptome and methylome profiling reveals relics of genome dominance in the mesopolyploid Brassica oleracea.</title>
        <authorList>
            <person name="Parkin I.A."/>
            <person name="Koh C."/>
            <person name="Tang H."/>
            <person name="Robinson S.J."/>
            <person name="Kagale S."/>
            <person name="Clarke W.E."/>
            <person name="Town C.D."/>
            <person name="Nixon J."/>
            <person name="Krishnakumar V."/>
            <person name="Bidwell S.L."/>
            <person name="Denoeud F."/>
            <person name="Belcram H."/>
            <person name="Links M.G."/>
            <person name="Just J."/>
            <person name="Clarke C."/>
            <person name="Bender T."/>
            <person name="Huebert T."/>
            <person name="Mason A.S."/>
            <person name="Pires J.C."/>
            <person name="Barker G."/>
            <person name="Moore J."/>
            <person name="Walley P.G."/>
            <person name="Manoli S."/>
            <person name="Batley J."/>
            <person name="Edwards D."/>
            <person name="Nelson M.N."/>
            <person name="Wang X."/>
            <person name="Paterson A.H."/>
            <person name="King G."/>
            <person name="Bancroft I."/>
            <person name="Chalhoub B."/>
            <person name="Sharpe A.G."/>
        </authorList>
    </citation>
    <scope>NUCLEOTIDE SEQUENCE</scope>
    <source>
        <strain evidence="1 2">cv. TO1000</strain>
    </source>
</reference>
<evidence type="ECO:0000313" key="2">
    <source>
        <dbReference type="Proteomes" id="UP000032141"/>
    </source>
</evidence>
<dbReference type="AlphaFoldDB" id="A0A0D3D2K6"/>
<dbReference type="Proteomes" id="UP000032141">
    <property type="component" value="Chromosome C7"/>
</dbReference>
<dbReference type="HOGENOM" id="CLU_1385929_0_0_1"/>
<sequence length="197" mass="22163">MCKPSTEETSCVKQPAIHTAHRFSLQISVSSLSLELHRFQIHLSAKSIHILYTSRQMLIGVAVNVGRRDGMSLVFTRDECDDYVLDGKCAILPKKDELVRDWARSGIGSVYPAGRTRIRTDIVTFDSRALTDKQSKEKWQSLPASFPASTKATTFGFFSYLNRQFRSVTTSPCMFFVSSFNQGRVSSRFHLLSSSPL</sequence>